<dbReference type="EMBL" id="NQVE01000180">
    <property type="protein sequence ID" value="RAL41997.1"/>
    <property type="molecule type" value="Genomic_DNA"/>
</dbReference>
<evidence type="ECO:0000313" key="1">
    <source>
        <dbReference type="EMBL" id="RAL41997.1"/>
    </source>
</evidence>
<gene>
    <name evidence="1" type="ORF">DM860_018230</name>
</gene>
<sequence length="73" mass="8266">MFILLKTEIHFLGGKNGLLCNTSLPLFSASFPPVKGLCNFYIVIKDLYTIFRLLPVKYQSPETVIYPIGFAPR</sequence>
<accession>A0A328D873</accession>
<dbReference type="Proteomes" id="UP000249390">
    <property type="component" value="Unassembled WGS sequence"/>
</dbReference>
<evidence type="ECO:0000313" key="2">
    <source>
        <dbReference type="Proteomes" id="UP000249390"/>
    </source>
</evidence>
<reference evidence="1 2" key="1">
    <citation type="submission" date="2018-06" db="EMBL/GenBank/DDBJ databases">
        <title>The Genome of Cuscuta australis (Dodder) Provides Insight into the Evolution of Plant Parasitism.</title>
        <authorList>
            <person name="Liu H."/>
        </authorList>
    </citation>
    <scope>NUCLEOTIDE SEQUENCE [LARGE SCALE GENOMIC DNA]</scope>
    <source>
        <strain evidence="2">cv. Yunnan</strain>
        <tissue evidence="1">Vines</tissue>
    </source>
</reference>
<comment type="caution">
    <text evidence="1">The sequence shown here is derived from an EMBL/GenBank/DDBJ whole genome shotgun (WGS) entry which is preliminary data.</text>
</comment>
<organism evidence="1 2">
    <name type="scientific">Cuscuta australis</name>
    <dbReference type="NCBI Taxonomy" id="267555"/>
    <lineage>
        <taxon>Eukaryota</taxon>
        <taxon>Viridiplantae</taxon>
        <taxon>Streptophyta</taxon>
        <taxon>Embryophyta</taxon>
        <taxon>Tracheophyta</taxon>
        <taxon>Spermatophyta</taxon>
        <taxon>Magnoliopsida</taxon>
        <taxon>eudicotyledons</taxon>
        <taxon>Gunneridae</taxon>
        <taxon>Pentapetalae</taxon>
        <taxon>asterids</taxon>
        <taxon>lamiids</taxon>
        <taxon>Solanales</taxon>
        <taxon>Convolvulaceae</taxon>
        <taxon>Cuscuteae</taxon>
        <taxon>Cuscuta</taxon>
        <taxon>Cuscuta subgen. Grammica</taxon>
        <taxon>Cuscuta sect. Cleistogrammica</taxon>
    </lineage>
</organism>
<name>A0A328D873_9ASTE</name>
<proteinExistence type="predicted"/>
<dbReference type="AlphaFoldDB" id="A0A328D873"/>
<keyword evidence="2" id="KW-1185">Reference proteome</keyword>
<protein>
    <submittedName>
        <fullName evidence="1">Uncharacterized protein</fullName>
    </submittedName>
</protein>